<protein>
    <submittedName>
        <fullName evidence="1">Uncharacterized protein</fullName>
    </submittedName>
</protein>
<evidence type="ECO:0000313" key="1">
    <source>
        <dbReference type="EMBL" id="KAK4030641.1"/>
    </source>
</evidence>
<dbReference type="Proteomes" id="UP001234178">
    <property type="component" value="Unassembled WGS sequence"/>
</dbReference>
<name>A0ABR0AZT4_9CRUS</name>
<comment type="caution">
    <text evidence="1">The sequence shown here is derived from an EMBL/GenBank/DDBJ whole genome shotgun (WGS) entry which is preliminary data.</text>
</comment>
<evidence type="ECO:0000313" key="2">
    <source>
        <dbReference type="Proteomes" id="UP001234178"/>
    </source>
</evidence>
<dbReference type="EMBL" id="JAOYFB010000039">
    <property type="protein sequence ID" value="KAK4030641.1"/>
    <property type="molecule type" value="Genomic_DNA"/>
</dbReference>
<gene>
    <name evidence="1" type="ORF">OUZ56_023914</name>
</gene>
<proteinExistence type="predicted"/>
<organism evidence="1 2">
    <name type="scientific">Daphnia magna</name>
    <dbReference type="NCBI Taxonomy" id="35525"/>
    <lineage>
        <taxon>Eukaryota</taxon>
        <taxon>Metazoa</taxon>
        <taxon>Ecdysozoa</taxon>
        <taxon>Arthropoda</taxon>
        <taxon>Crustacea</taxon>
        <taxon>Branchiopoda</taxon>
        <taxon>Diplostraca</taxon>
        <taxon>Cladocera</taxon>
        <taxon>Anomopoda</taxon>
        <taxon>Daphniidae</taxon>
        <taxon>Daphnia</taxon>
    </lineage>
</organism>
<accession>A0ABR0AZT4</accession>
<reference evidence="1 2" key="1">
    <citation type="journal article" date="2023" name="Nucleic Acids Res.">
        <title>The hologenome of Daphnia magna reveals possible DNA methylation and microbiome-mediated evolution of the host genome.</title>
        <authorList>
            <person name="Chaturvedi A."/>
            <person name="Li X."/>
            <person name="Dhandapani V."/>
            <person name="Marshall H."/>
            <person name="Kissane S."/>
            <person name="Cuenca-Cambronero M."/>
            <person name="Asole G."/>
            <person name="Calvet F."/>
            <person name="Ruiz-Romero M."/>
            <person name="Marangio P."/>
            <person name="Guigo R."/>
            <person name="Rago D."/>
            <person name="Mirbahai L."/>
            <person name="Eastwood N."/>
            <person name="Colbourne J.K."/>
            <person name="Zhou J."/>
            <person name="Mallon E."/>
            <person name="Orsini L."/>
        </authorList>
    </citation>
    <scope>NUCLEOTIDE SEQUENCE [LARGE SCALE GENOMIC DNA]</scope>
    <source>
        <strain evidence="1">LRV0_1</strain>
    </source>
</reference>
<dbReference type="InterPro" id="IPR043502">
    <property type="entry name" value="DNA/RNA_pol_sf"/>
</dbReference>
<dbReference type="SUPFAM" id="SSF56672">
    <property type="entry name" value="DNA/RNA polymerases"/>
    <property type="match status" value="1"/>
</dbReference>
<sequence>MMSNLDVFTFCSRQKLAGSLISPPVSSTTSIFVCCRQKMLNEDAEALRFLLEDENVSGTLQTYKWNRLPFGLTCSRVMLRTVLKKHFESYEGELA</sequence>
<keyword evidence="2" id="KW-1185">Reference proteome</keyword>